<proteinExistence type="predicted"/>
<protein>
    <submittedName>
        <fullName evidence="2">Hydroxyacyl-thioester dehydratase</fullName>
    </submittedName>
</protein>
<gene>
    <name evidence="2" type="ORF">DAKH74_006680</name>
</gene>
<organism evidence="2 3">
    <name type="scientific">Maudiozyma humilis</name>
    <name type="common">Sour dough yeast</name>
    <name type="synonym">Kazachstania humilis</name>
    <dbReference type="NCBI Taxonomy" id="51915"/>
    <lineage>
        <taxon>Eukaryota</taxon>
        <taxon>Fungi</taxon>
        <taxon>Dikarya</taxon>
        <taxon>Ascomycota</taxon>
        <taxon>Saccharomycotina</taxon>
        <taxon>Saccharomycetes</taxon>
        <taxon>Saccharomycetales</taxon>
        <taxon>Saccharomycetaceae</taxon>
        <taxon>Maudiozyma</taxon>
    </lineage>
</organism>
<dbReference type="PANTHER" id="PTHR28152">
    <property type="entry name" value="HYDROXYACYL-THIOESTER DEHYDRATASE TYPE 2, MITOCHONDRIAL"/>
    <property type="match status" value="1"/>
</dbReference>
<reference evidence="2 3" key="1">
    <citation type="journal article" date="2023" name="Elife">
        <title>Identification of key yeast species and microbe-microbe interactions impacting larval growth of Drosophila in the wild.</title>
        <authorList>
            <person name="Mure A."/>
            <person name="Sugiura Y."/>
            <person name="Maeda R."/>
            <person name="Honda K."/>
            <person name="Sakurai N."/>
            <person name="Takahashi Y."/>
            <person name="Watada M."/>
            <person name="Katoh T."/>
            <person name="Gotoh A."/>
            <person name="Gotoh Y."/>
            <person name="Taniguchi I."/>
            <person name="Nakamura K."/>
            <person name="Hayashi T."/>
            <person name="Katayama T."/>
            <person name="Uemura T."/>
            <person name="Hattori Y."/>
        </authorList>
    </citation>
    <scope>NUCLEOTIDE SEQUENCE [LARGE SCALE GENOMIC DNA]</scope>
    <source>
        <strain evidence="2 3">KH-74</strain>
    </source>
</reference>
<dbReference type="GO" id="GO:0005739">
    <property type="term" value="C:mitochondrion"/>
    <property type="evidence" value="ECO:0007669"/>
    <property type="project" value="TreeGrafter"/>
</dbReference>
<evidence type="ECO:0000256" key="1">
    <source>
        <dbReference type="SAM" id="MobiDB-lite"/>
    </source>
</evidence>
<dbReference type="PANTHER" id="PTHR28152:SF1">
    <property type="entry name" value="HYDROXYACYL-THIOESTER DEHYDRATASE TYPE 2, MITOCHONDRIAL"/>
    <property type="match status" value="1"/>
</dbReference>
<keyword evidence="3" id="KW-1185">Reference proteome</keyword>
<dbReference type="InterPro" id="IPR029069">
    <property type="entry name" value="HotDog_dom_sf"/>
</dbReference>
<comment type="caution">
    <text evidence="2">The sequence shown here is derived from an EMBL/GenBank/DDBJ whole genome shotgun (WGS) entry which is preliminary data.</text>
</comment>
<dbReference type="EMBL" id="BTGD01000001">
    <property type="protein sequence ID" value="GMM54052.1"/>
    <property type="molecule type" value="Genomic_DNA"/>
</dbReference>
<dbReference type="SUPFAM" id="SSF54637">
    <property type="entry name" value="Thioesterase/thiol ester dehydrase-isomerase"/>
    <property type="match status" value="1"/>
</dbReference>
<dbReference type="GO" id="GO:0019171">
    <property type="term" value="F:(3R)-hydroxyacyl-[acyl-carrier-protein] dehydratase activity"/>
    <property type="evidence" value="ECO:0007669"/>
    <property type="project" value="TreeGrafter"/>
</dbReference>
<sequence>MTLPARTLLRLSRPARTLHTHAPGIPAPALLTQDAPSRFHIAKLYALLGRPAPATPGITDHLLHFHAADRPLSPDGYYSDVTPGALDPQRFPQPQGFRRRLWARGSVRVRHPLQYGRTYTCLERVRSVRRYRGDTFVSTQRELVSLDDQRTHLVEERTLVYTDSLPEERESPPVQGGGDGDSAAPPPRVLGQHTFSDLDVVRYAQLTCNPHRIHWDRAYAQAVEGYADLLVPGPLTAQLLALYAGDCGSGAPPRAVAYRSTHYAHPGTPLEVCERALPLTDTRQLFLRDRLRPARVYAVLDVLE</sequence>
<evidence type="ECO:0000313" key="2">
    <source>
        <dbReference type="EMBL" id="GMM54052.1"/>
    </source>
</evidence>
<dbReference type="InterPro" id="IPR052741">
    <property type="entry name" value="Mitochondrial_HTD2"/>
</dbReference>
<evidence type="ECO:0000313" key="3">
    <source>
        <dbReference type="Proteomes" id="UP001377567"/>
    </source>
</evidence>
<dbReference type="AlphaFoldDB" id="A0AAV5RTM2"/>
<dbReference type="Proteomes" id="UP001377567">
    <property type="component" value="Unassembled WGS sequence"/>
</dbReference>
<accession>A0AAV5RTM2</accession>
<feature type="region of interest" description="Disordered" evidence="1">
    <location>
        <begin position="163"/>
        <end position="189"/>
    </location>
</feature>
<dbReference type="Gene3D" id="3.10.129.10">
    <property type="entry name" value="Hotdog Thioesterase"/>
    <property type="match status" value="1"/>
</dbReference>
<name>A0AAV5RTM2_MAUHU</name>